<name>A0A498IAY2_MALDO</name>
<evidence type="ECO:0000313" key="1">
    <source>
        <dbReference type="EMBL" id="RXH79374.1"/>
    </source>
</evidence>
<organism evidence="1 2">
    <name type="scientific">Malus domestica</name>
    <name type="common">Apple</name>
    <name type="synonym">Pyrus malus</name>
    <dbReference type="NCBI Taxonomy" id="3750"/>
    <lineage>
        <taxon>Eukaryota</taxon>
        <taxon>Viridiplantae</taxon>
        <taxon>Streptophyta</taxon>
        <taxon>Embryophyta</taxon>
        <taxon>Tracheophyta</taxon>
        <taxon>Spermatophyta</taxon>
        <taxon>Magnoliopsida</taxon>
        <taxon>eudicotyledons</taxon>
        <taxon>Gunneridae</taxon>
        <taxon>Pentapetalae</taxon>
        <taxon>rosids</taxon>
        <taxon>fabids</taxon>
        <taxon>Rosales</taxon>
        <taxon>Rosaceae</taxon>
        <taxon>Amygdaloideae</taxon>
        <taxon>Maleae</taxon>
        <taxon>Malus</taxon>
    </lineage>
</organism>
<dbReference type="EMBL" id="RDQH01000339">
    <property type="protein sequence ID" value="RXH79374.1"/>
    <property type="molecule type" value="Genomic_DNA"/>
</dbReference>
<reference evidence="1 2" key="1">
    <citation type="submission" date="2018-10" db="EMBL/GenBank/DDBJ databases">
        <title>A high-quality apple genome assembly.</title>
        <authorList>
            <person name="Hu J."/>
        </authorList>
    </citation>
    <scope>NUCLEOTIDE SEQUENCE [LARGE SCALE GENOMIC DNA]</scope>
    <source>
        <strain evidence="2">cv. HFTH1</strain>
        <tissue evidence="1">Young leaf</tissue>
    </source>
</reference>
<dbReference type="Proteomes" id="UP000290289">
    <property type="component" value="Chromosome 13"/>
</dbReference>
<accession>A0A498IAY2</accession>
<keyword evidence="2" id="KW-1185">Reference proteome</keyword>
<proteinExistence type="predicted"/>
<gene>
    <name evidence="1" type="ORF">DVH24_040521</name>
</gene>
<evidence type="ECO:0000313" key="2">
    <source>
        <dbReference type="Proteomes" id="UP000290289"/>
    </source>
</evidence>
<dbReference type="AlphaFoldDB" id="A0A498IAY2"/>
<comment type="caution">
    <text evidence="1">The sequence shown here is derived from an EMBL/GenBank/DDBJ whole genome shotgun (WGS) entry which is preliminary data.</text>
</comment>
<protein>
    <submittedName>
        <fullName evidence="1">Uncharacterized protein</fullName>
    </submittedName>
</protein>
<sequence>MSVLFHFFTSTVNLQKPKISKPQCTFFVLPPHQDNSQNSTISLLSRERNDTHKAEREVVCEIKEAKKSNHVARKLEKRQCTRFVRVFALDSAFSCPHYKTGFLEEIETMPQPLPQPNYLRRRFSSSHCHYDEPGQNLTLSSRRVRRASGDRSSPFNPVIVLRSIETNTDSNSFELYYNDATGSRLHPLPPTIFEFLMGSEFDRLLDQQSFRFQGSQQGMQLQQRMHLFVLSMPMALQLGSVGS</sequence>